<name>A0A0F9IG10_9ZZZZ</name>
<dbReference type="GO" id="GO:0005524">
    <property type="term" value="F:ATP binding"/>
    <property type="evidence" value="ECO:0007669"/>
    <property type="project" value="UniProtKB-KW"/>
</dbReference>
<dbReference type="InterPro" id="IPR036695">
    <property type="entry name" value="Arg-tRNA-synth_N_sf"/>
</dbReference>
<keyword evidence="2" id="KW-0547">Nucleotide-binding</keyword>
<evidence type="ECO:0000259" key="5">
    <source>
        <dbReference type="SMART" id="SM01016"/>
    </source>
</evidence>
<evidence type="ECO:0000256" key="3">
    <source>
        <dbReference type="ARBA" id="ARBA00022840"/>
    </source>
</evidence>
<evidence type="ECO:0000256" key="1">
    <source>
        <dbReference type="ARBA" id="ARBA00022598"/>
    </source>
</evidence>
<dbReference type="GO" id="GO:0005737">
    <property type="term" value="C:cytoplasm"/>
    <property type="evidence" value="ECO:0007669"/>
    <property type="project" value="InterPro"/>
</dbReference>
<dbReference type="PRINTS" id="PR01038">
    <property type="entry name" value="TRNASYNTHARG"/>
</dbReference>
<keyword evidence="4" id="KW-0030">Aminoacyl-tRNA synthetase</keyword>
<gene>
    <name evidence="6" type="ORF">LCGC14_1946070</name>
</gene>
<dbReference type="PANTHER" id="PTHR11956">
    <property type="entry name" value="ARGINYL-TRNA SYNTHETASE"/>
    <property type="match status" value="1"/>
</dbReference>
<sequence>MDIYAIITNAVRDYLVASDGSEPEKNIIQIQKTRKEFDGDLTLVVFPLLRITKKSPEQSAEDIGAYLVEHCSEIDAYNVIKGFLNLVVSPVYWSLKLEEMTSDMEYGRINPTSDSLLYMIEYSSPNTNKPLHLGHIRNNLVGNSISRIMQANGFRVSQVNLVNDRGIHICKSMLAWLKYGNEATPQANGVKGDKLVGDYYVQFDQQYKKEVAALIRDGITEEEAKKKAPSILEAQEMLLKWEQGDEEVVMLWKMMNGWVYAGFDVTYRNLGVTFD</sequence>
<dbReference type="Gene3D" id="3.30.1360.70">
    <property type="entry name" value="Arginyl tRNA synthetase N-terminal domain"/>
    <property type="match status" value="1"/>
</dbReference>
<dbReference type="EMBL" id="LAZR01021155">
    <property type="protein sequence ID" value="KKL86302.1"/>
    <property type="molecule type" value="Genomic_DNA"/>
</dbReference>
<evidence type="ECO:0000313" key="6">
    <source>
        <dbReference type="EMBL" id="KKL86302.1"/>
    </source>
</evidence>
<protein>
    <recommendedName>
        <fullName evidence="5">Arginyl tRNA synthetase N-terminal domain-containing protein</fullName>
    </recommendedName>
</protein>
<dbReference type="PROSITE" id="PS00178">
    <property type="entry name" value="AA_TRNA_LIGASE_I"/>
    <property type="match status" value="1"/>
</dbReference>
<dbReference type="InterPro" id="IPR001412">
    <property type="entry name" value="aa-tRNA-synth_I_CS"/>
</dbReference>
<keyword evidence="3" id="KW-0067">ATP-binding</keyword>
<dbReference type="InterPro" id="IPR014729">
    <property type="entry name" value="Rossmann-like_a/b/a_fold"/>
</dbReference>
<dbReference type="SUPFAM" id="SSF55190">
    <property type="entry name" value="Arginyl-tRNA synthetase (ArgRS), N-terminal 'additional' domain"/>
    <property type="match status" value="1"/>
</dbReference>
<dbReference type="Gene3D" id="3.40.50.620">
    <property type="entry name" value="HUPs"/>
    <property type="match status" value="1"/>
</dbReference>
<dbReference type="Pfam" id="PF00750">
    <property type="entry name" value="tRNA-synt_1d"/>
    <property type="match status" value="1"/>
</dbReference>
<dbReference type="GO" id="GO:0006420">
    <property type="term" value="P:arginyl-tRNA aminoacylation"/>
    <property type="evidence" value="ECO:0007669"/>
    <property type="project" value="InterPro"/>
</dbReference>
<accession>A0A0F9IG10</accession>
<feature type="domain" description="Arginyl tRNA synthetase N-terminal" evidence="5">
    <location>
        <begin position="1"/>
        <end position="88"/>
    </location>
</feature>
<organism evidence="6">
    <name type="scientific">marine sediment metagenome</name>
    <dbReference type="NCBI Taxonomy" id="412755"/>
    <lineage>
        <taxon>unclassified sequences</taxon>
        <taxon>metagenomes</taxon>
        <taxon>ecological metagenomes</taxon>
    </lineage>
</organism>
<proteinExistence type="predicted"/>
<reference evidence="6" key="1">
    <citation type="journal article" date="2015" name="Nature">
        <title>Complex archaea that bridge the gap between prokaryotes and eukaryotes.</title>
        <authorList>
            <person name="Spang A."/>
            <person name="Saw J.H."/>
            <person name="Jorgensen S.L."/>
            <person name="Zaremba-Niedzwiedzka K."/>
            <person name="Martijn J."/>
            <person name="Lind A.E."/>
            <person name="van Eijk R."/>
            <person name="Schleper C."/>
            <person name="Guy L."/>
            <person name="Ettema T.J."/>
        </authorList>
    </citation>
    <scope>NUCLEOTIDE SEQUENCE</scope>
</reference>
<dbReference type="SUPFAM" id="SSF52374">
    <property type="entry name" value="Nucleotidylyl transferase"/>
    <property type="match status" value="1"/>
</dbReference>
<dbReference type="SMART" id="SM01016">
    <property type="entry name" value="Arg_tRNA_synt_N"/>
    <property type="match status" value="1"/>
</dbReference>
<keyword evidence="1" id="KW-0436">Ligase</keyword>
<dbReference type="InterPro" id="IPR035684">
    <property type="entry name" value="ArgRS_core"/>
</dbReference>
<dbReference type="PANTHER" id="PTHR11956:SF5">
    <property type="entry name" value="ARGININE--TRNA LIGASE, CYTOPLASMIC"/>
    <property type="match status" value="1"/>
</dbReference>
<evidence type="ECO:0000256" key="2">
    <source>
        <dbReference type="ARBA" id="ARBA00022741"/>
    </source>
</evidence>
<dbReference type="Pfam" id="PF03485">
    <property type="entry name" value="Arg_tRNA_synt_N"/>
    <property type="match status" value="1"/>
</dbReference>
<dbReference type="InterPro" id="IPR001278">
    <property type="entry name" value="Arg-tRNA-ligase"/>
</dbReference>
<dbReference type="InterPro" id="IPR005148">
    <property type="entry name" value="Arg-tRNA-synth_N"/>
</dbReference>
<dbReference type="GO" id="GO:0004814">
    <property type="term" value="F:arginine-tRNA ligase activity"/>
    <property type="evidence" value="ECO:0007669"/>
    <property type="project" value="InterPro"/>
</dbReference>
<dbReference type="AlphaFoldDB" id="A0A0F9IG10"/>
<feature type="non-terminal residue" evidence="6">
    <location>
        <position position="275"/>
    </location>
</feature>
<comment type="caution">
    <text evidence="6">The sequence shown here is derived from an EMBL/GenBank/DDBJ whole genome shotgun (WGS) entry which is preliminary data.</text>
</comment>
<evidence type="ECO:0000256" key="4">
    <source>
        <dbReference type="ARBA" id="ARBA00023146"/>
    </source>
</evidence>